<dbReference type="KEGG" id="pbor:BSF38_01287"/>
<gene>
    <name evidence="4" type="primary">betC_1</name>
    <name evidence="4" type="ORF">BSF38_01287</name>
</gene>
<dbReference type="InterPro" id="IPR052701">
    <property type="entry name" value="GAG_Ulvan_Degrading_Sulfatases"/>
</dbReference>
<keyword evidence="4" id="KW-0378">Hydrolase</keyword>
<dbReference type="GO" id="GO:0047753">
    <property type="term" value="F:choline-sulfatase activity"/>
    <property type="evidence" value="ECO:0007669"/>
    <property type="project" value="UniProtKB-EC"/>
</dbReference>
<feature type="transmembrane region" description="Helical" evidence="2">
    <location>
        <begin position="38"/>
        <end position="59"/>
    </location>
</feature>
<keyword evidence="2" id="KW-0812">Transmembrane</keyword>
<evidence type="ECO:0000259" key="3">
    <source>
        <dbReference type="Pfam" id="PF00884"/>
    </source>
</evidence>
<dbReference type="Gene3D" id="3.40.720.10">
    <property type="entry name" value="Alkaline Phosphatase, subunit A"/>
    <property type="match status" value="1"/>
</dbReference>
<feature type="region of interest" description="Disordered" evidence="1">
    <location>
        <begin position="1"/>
        <end position="23"/>
    </location>
</feature>
<reference evidence="5" key="1">
    <citation type="submission" date="2016-12" db="EMBL/GenBank/DDBJ databases">
        <title>Comparative genomics of four Isosphaeraceae planctomycetes: a common pool of plasmids and glycoside hydrolase genes.</title>
        <authorList>
            <person name="Ivanova A."/>
        </authorList>
    </citation>
    <scope>NUCLEOTIDE SEQUENCE [LARGE SCALE GENOMIC DNA]</scope>
    <source>
        <strain evidence="5">PX4</strain>
    </source>
</reference>
<dbReference type="InterPro" id="IPR017850">
    <property type="entry name" value="Alkaline_phosphatase_core_sf"/>
</dbReference>
<feature type="transmembrane region" description="Helical" evidence="2">
    <location>
        <begin position="79"/>
        <end position="100"/>
    </location>
</feature>
<feature type="transmembrane region" description="Helical" evidence="2">
    <location>
        <begin position="159"/>
        <end position="179"/>
    </location>
</feature>
<dbReference type="OrthoDB" id="217306at2"/>
<name>A0A1U7CLN0_9BACT</name>
<feature type="transmembrane region" description="Helical" evidence="2">
    <location>
        <begin position="107"/>
        <end position="126"/>
    </location>
</feature>
<feature type="compositionally biased region" description="Basic and acidic residues" evidence="1">
    <location>
        <begin position="8"/>
        <end position="20"/>
    </location>
</feature>
<dbReference type="Pfam" id="PF00884">
    <property type="entry name" value="Sulfatase"/>
    <property type="match status" value="1"/>
</dbReference>
<evidence type="ECO:0000313" key="4">
    <source>
        <dbReference type="EMBL" id="APW59829.1"/>
    </source>
</evidence>
<accession>A0A1U7CLN0</accession>
<feature type="domain" description="Sulfatase N-terminal" evidence="3">
    <location>
        <begin position="203"/>
        <end position="527"/>
    </location>
</feature>
<evidence type="ECO:0000256" key="2">
    <source>
        <dbReference type="SAM" id="Phobius"/>
    </source>
</evidence>
<keyword evidence="5" id="KW-1185">Reference proteome</keyword>
<dbReference type="AlphaFoldDB" id="A0A1U7CLN0"/>
<dbReference type="SUPFAM" id="SSF53649">
    <property type="entry name" value="Alkaline phosphatase-like"/>
    <property type="match status" value="1"/>
</dbReference>
<evidence type="ECO:0000256" key="1">
    <source>
        <dbReference type="SAM" id="MobiDB-lite"/>
    </source>
</evidence>
<dbReference type="STRING" id="1387353.BSF38_01287"/>
<dbReference type="PANTHER" id="PTHR43751:SF3">
    <property type="entry name" value="SULFATASE N-TERMINAL DOMAIN-CONTAINING PROTEIN"/>
    <property type="match status" value="1"/>
</dbReference>
<dbReference type="RefSeq" id="WP_076344048.1">
    <property type="nucleotide sequence ID" value="NZ_CP019082.1"/>
</dbReference>
<evidence type="ECO:0000313" key="5">
    <source>
        <dbReference type="Proteomes" id="UP000186309"/>
    </source>
</evidence>
<dbReference type="EC" id="3.1.6.6" evidence="4"/>
<dbReference type="InterPro" id="IPR000917">
    <property type="entry name" value="Sulfatase_N"/>
</dbReference>
<proteinExistence type="predicted"/>
<keyword evidence="2" id="KW-1133">Transmembrane helix</keyword>
<dbReference type="CDD" id="cd16148">
    <property type="entry name" value="sulfatase_like"/>
    <property type="match status" value="1"/>
</dbReference>
<sequence>MTSLRMNPRGEWKADPRDALGRPSGHSAAEWSLSPLKLTMLAALFGLFTGGLELVQWLIRNAITGGVSLGSFQMSRHFVWMIPASNLSIFLVSGLALGGLAWFRPRLATRLAVLVFGFLCFLALLLTIPGLYGLAAVSLAGGFGTLIARRFAAQPARALYILAYSLPVLGVAAFSLAGWDVSQGKLADRPLNASAAPVRAESPNVLLLVLDTVRAESLSLYGCDRDTTPNLARLAKRGIRFEQARSTAPWTLPSHASMFTGRWPHELKVGESRPLDSTYPTLAEYLTGHGYATGGFIANTFFCNAWFGLGRGFDHYDDFYEEQLAVSVGETLRCSSLGRLIVRLLRDPFGVDRRRKDASQINGDFLAWLEKQKGQPFFAFINYFDAHTPYVLPEGAEHRFGRPLQNEQEVATIQGWDARSRTSVTDAELTLTRNAYDDCLAYLDAEIGKLFDDLERRGVLDDTIVILTSDHGENHGEHGLIGHGRSLYDQEVHVPLLVFLPGGAHAGEVVADSVSLRDIPATAVDLLKLKDGSPFPGVSLARCWESPGDAAAADVPVLTEVLLRDQISKNPNRPPAWRGPMYSIVAENQTYIRNADGQEELYDLRSDPAQARDQAASAESADVLLRMRERLKALAPQVPQGN</sequence>
<protein>
    <submittedName>
        <fullName evidence="4">Choline-sulfatase</fullName>
        <ecNumber evidence="4">3.1.6.6</ecNumber>
    </submittedName>
</protein>
<organism evidence="4 5">
    <name type="scientific">Paludisphaera borealis</name>
    <dbReference type="NCBI Taxonomy" id="1387353"/>
    <lineage>
        <taxon>Bacteria</taxon>
        <taxon>Pseudomonadati</taxon>
        <taxon>Planctomycetota</taxon>
        <taxon>Planctomycetia</taxon>
        <taxon>Isosphaerales</taxon>
        <taxon>Isosphaeraceae</taxon>
        <taxon>Paludisphaera</taxon>
    </lineage>
</organism>
<dbReference type="Proteomes" id="UP000186309">
    <property type="component" value="Chromosome"/>
</dbReference>
<feature type="transmembrane region" description="Helical" evidence="2">
    <location>
        <begin position="132"/>
        <end position="152"/>
    </location>
</feature>
<dbReference type="PANTHER" id="PTHR43751">
    <property type="entry name" value="SULFATASE"/>
    <property type="match status" value="1"/>
</dbReference>
<dbReference type="EMBL" id="CP019082">
    <property type="protein sequence ID" value="APW59829.1"/>
    <property type="molecule type" value="Genomic_DNA"/>
</dbReference>
<keyword evidence="2" id="KW-0472">Membrane</keyword>